<dbReference type="InterPro" id="IPR009582">
    <property type="entry name" value="Spc2/SPCS2"/>
</dbReference>
<evidence type="ECO:0000256" key="2">
    <source>
        <dbReference type="ARBA" id="ARBA00007324"/>
    </source>
</evidence>
<dbReference type="RefSeq" id="XP_018275954.1">
    <property type="nucleotide sequence ID" value="XM_018420990.1"/>
</dbReference>
<evidence type="ECO:0000256" key="5">
    <source>
        <dbReference type="ARBA" id="ARBA00022824"/>
    </source>
</evidence>
<name>A0A0J0XEI7_9TREE</name>
<keyword evidence="5" id="KW-0256">Endoplasmic reticulum</keyword>
<dbReference type="GeneID" id="28981593"/>
<evidence type="ECO:0000256" key="4">
    <source>
        <dbReference type="ARBA" id="ARBA00022692"/>
    </source>
</evidence>
<comment type="subcellular location">
    <subcellularLocation>
        <location evidence="1">Endoplasmic reticulum membrane</location>
        <topology evidence="1">Multi-pass membrane protein</topology>
    </subcellularLocation>
</comment>
<evidence type="ECO:0000256" key="8">
    <source>
        <dbReference type="ARBA" id="ARBA00045608"/>
    </source>
</evidence>
<dbReference type="PANTHER" id="PTHR13085:SF0">
    <property type="entry name" value="SIGNAL PEPTIDASE COMPLEX SUBUNIT 2"/>
    <property type="match status" value="1"/>
</dbReference>
<accession>A0A0J0XEI7</accession>
<dbReference type="GO" id="GO:0006465">
    <property type="term" value="P:signal peptide processing"/>
    <property type="evidence" value="ECO:0007669"/>
    <property type="project" value="InterPro"/>
</dbReference>
<feature type="compositionally biased region" description="Low complexity" evidence="9">
    <location>
        <begin position="170"/>
        <end position="199"/>
    </location>
</feature>
<proteinExistence type="inferred from homology"/>
<dbReference type="PANTHER" id="PTHR13085">
    <property type="entry name" value="MICROSOMAL SIGNAL PEPTIDASE 25 KDA SUBUNIT"/>
    <property type="match status" value="1"/>
</dbReference>
<protein>
    <recommendedName>
        <fullName evidence="3">Signal peptidase complex subunit 2</fullName>
    </recommendedName>
</protein>
<evidence type="ECO:0000256" key="9">
    <source>
        <dbReference type="SAM" id="MobiDB-lite"/>
    </source>
</evidence>
<evidence type="ECO:0000256" key="10">
    <source>
        <dbReference type="SAM" id="Phobius"/>
    </source>
</evidence>
<keyword evidence="12" id="KW-1185">Reference proteome</keyword>
<feature type="region of interest" description="Disordered" evidence="9">
    <location>
        <begin position="154"/>
        <end position="210"/>
    </location>
</feature>
<keyword evidence="4 10" id="KW-0812">Transmembrane</keyword>
<dbReference type="Proteomes" id="UP000053611">
    <property type="component" value="Unassembled WGS sequence"/>
</dbReference>
<dbReference type="STRING" id="879819.A0A0J0XEI7"/>
<feature type="transmembrane region" description="Helical" evidence="10">
    <location>
        <begin position="103"/>
        <end position="120"/>
    </location>
</feature>
<dbReference type="OrthoDB" id="29558at2759"/>
<reference evidence="11 12" key="1">
    <citation type="submission" date="2015-03" db="EMBL/GenBank/DDBJ databases">
        <title>Genomics and transcriptomics of the oil-accumulating basidiomycete yeast T. oleaginosus allow insights into substrate utilization and the diverse evolutionary trajectories of mating systems in fungi.</title>
        <authorList>
            <consortium name="DOE Joint Genome Institute"/>
            <person name="Kourist R."/>
            <person name="Kracht O."/>
            <person name="Bracharz F."/>
            <person name="Lipzen A."/>
            <person name="Nolan M."/>
            <person name="Ohm R."/>
            <person name="Grigoriev I."/>
            <person name="Sun S."/>
            <person name="Heitman J."/>
            <person name="Bruck T."/>
            <person name="Nowrousian M."/>
        </authorList>
    </citation>
    <scope>NUCLEOTIDE SEQUENCE [LARGE SCALE GENOMIC DNA]</scope>
    <source>
        <strain evidence="11 12">IBC0246</strain>
    </source>
</reference>
<evidence type="ECO:0000256" key="3">
    <source>
        <dbReference type="ARBA" id="ARBA00017057"/>
    </source>
</evidence>
<keyword evidence="6 10" id="KW-1133">Transmembrane helix</keyword>
<dbReference type="Pfam" id="PF06703">
    <property type="entry name" value="SPC25"/>
    <property type="match status" value="1"/>
</dbReference>
<evidence type="ECO:0000256" key="7">
    <source>
        <dbReference type="ARBA" id="ARBA00023136"/>
    </source>
</evidence>
<feature type="compositionally biased region" description="Low complexity" evidence="9">
    <location>
        <begin position="8"/>
        <end position="29"/>
    </location>
</feature>
<dbReference type="GO" id="GO:0005787">
    <property type="term" value="C:signal peptidase complex"/>
    <property type="evidence" value="ECO:0007669"/>
    <property type="project" value="InterPro"/>
</dbReference>
<feature type="transmembrane region" description="Helical" evidence="10">
    <location>
        <begin position="72"/>
        <end position="91"/>
    </location>
</feature>
<comment type="similarity">
    <text evidence="2">Belongs to the SPCS2 family.</text>
</comment>
<evidence type="ECO:0000313" key="11">
    <source>
        <dbReference type="EMBL" id="KLT39463.1"/>
    </source>
</evidence>
<comment type="function">
    <text evidence="8">Component of the signal peptidase complex (SPC) which catalyzes the cleavage of N-terminal signal sequences from nascent proteins as they are translocated into the lumen of the endoplasmic reticulum. Enhances the enzymatic activity of SPC and facilitates the interactions between different components of the translocation site.</text>
</comment>
<evidence type="ECO:0000256" key="6">
    <source>
        <dbReference type="ARBA" id="ARBA00022989"/>
    </source>
</evidence>
<feature type="region of interest" description="Disordered" evidence="9">
    <location>
        <begin position="1"/>
        <end position="34"/>
    </location>
</feature>
<dbReference type="EMBL" id="KQ087258">
    <property type="protein sequence ID" value="KLT39463.1"/>
    <property type="molecule type" value="Genomic_DNA"/>
</dbReference>
<evidence type="ECO:0000313" key="12">
    <source>
        <dbReference type="Proteomes" id="UP000053611"/>
    </source>
</evidence>
<sequence>MAARKGGSAAPQQPLLASPLPSDAPSTLATDPHPTVRVNKSHLAEIKSALDDIVKEHLVQQAFTPSHLHTTVHLALGYASVIIALGCSLYAYKMEFEESKPVLWVAVVGYFGFQGALWAWKRWVERGEVFRGRRRRIVKRIETDHIQVITSTTLQHPPSPVLAVSPDSRPASPTSPTTPTLSPSSSAPALSSPPLTPTSGMNPHPRGPTYLVHLTLSTTSNSGKSLLHKARVVSGKPIGEVIDEDGGVEAGEVTRWISNLLVDAGMVGVEDEGFKDE</sequence>
<dbReference type="GO" id="GO:0045047">
    <property type="term" value="P:protein targeting to ER"/>
    <property type="evidence" value="ECO:0007669"/>
    <property type="project" value="TreeGrafter"/>
</dbReference>
<organism evidence="11 12">
    <name type="scientific">Cutaneotrichosporon oleaginosum</name>
    <dbReference type="NCBI Taxonomy" id="879819"/>
    <lineage>
        <taxon>Eukaryota</taxon>
        <taxon>Fungi</taxon>
        <taxon>Dikarya</taxon>
        <taxon>Basidiomycota</taxon>
        <taxon>Agaricomycotina</taxon>
        <taxon>Tremellomycetes</taxon>
        <taxon>Trichosporonales</taxon>
        <taxon>Trichosporonaceae</taxon>
        <taxon>Cutaneotrichosporon</taxon>
    </lineage>
</organism>
<dbReference type="AlphaFoldDB" id="A0A0J0XEI7"/>
<evidence type="ECO:0000256" key="1">
    <source>
        <dbReference type="ARBA" id="ARBA00004477"/>
    </source>
</evidence>
<keyword evidence="7 10" id="KW-0472">Membrane</keyword>
<gene>
    <name evidence="11" type="ORF">CC85DRAFT_265393</name>
</gene>